<feature type="transmembrane region" description="Helical" evidence="7">
    <location>
        <begin position="253"/>
        <end position="274"/>
    </location>
</feature>
<dbReference type="Gene3D" id="3.40.50.720">
    <property type="entry name" value="NAD(P)-binding Rossmann-like Domain"/>
    <property type="match status" value="1"/>
</dbReference>
<dbReference type="PANTHER" id="PTHR30576">
    <property type="entry name" value="COLANIC BIOSYNTHESIS UDP-GLUCOSE LIPID CARRIER TRANSFERASE"/>
    <property type="match status" value="1"/>
</dbReference>
<evidence type="ECO:0000256" key="5">
    <source>
        <dbReference type="ARBA" id="ARBA00022989"/>
    </source>
</evidence>
<comment type="subcellular location">
    <subcellularLocation>
        <location evidence="1">Membrane</location>
        <topology evidence="1">Multi-pass membrane protein</topology>
    </subcellularLocation>
</comment>
<evidence type="ECO:0000259" key="8">
    <source>
        <dbReference type="Pfam" id="PF02397"/>
    </source>
</evidence>
<accession>A0A1I3WLF9</accession>
<dbReference type="EMBL" id="FORX01000013">
    <property type="protein sequence ID" value="SFK07983.1"/>
    <property type="molecule type" value="Genomic_DNA"/>
</dbReference>
<dbReference type="STRING" id="52560.SAMN04488082_11398"/>
<organism evidence="9 10">
    <name type="scientific">Desulfomicrobium apsheronum</name>
    <dbReference type="NCBI Taxonomy" id="52560"/>
    <lineage>
        <taxon>Bacteria</taxon>
        <taxon>Pseudomonadati</taxon>
        <taxon>Thermodesulfobacteriota</taxon>
        <taxon>Desulfovibrionia</taxon>
        <taxon>Desulfovibrionales</taxon>
        <taxon>Desulfomicrobiaceae</taxon>
        <taxon>Desulfomicrobium</taxon>
    </lineage>
</organism>
<evidence type="ECO:0000313" key="9">
    <source>
        <dbReference type="EMBL" id="SFK07983.1"/>
    </source>
</evidence>
<gene>
    <name evidence="9" type="ORF">SAMN04488082_11398</name>
</gene>
<keyword evidence="5 7" id="KW-1133">Transmembrane helix</keyword>
<feature type="domain" description="Bacterial sugar transferase" evidence="8">
    <location>
        <begin position="275"/>
        <end position="456"/>
    </location>
</feature>
<name>A0A1I3WLF9_9BACT</name>
<dbReference type="PANTHER" id="PTHR30576:SF21">
    <property type="entry name" value="UDP-GLUCOSE:UNDECAPRENYL-PHOSPHATE GLUCOSE-1-PHOSPHATE TRANSFERASE"/>
    <property type="match status" value="1"/>
</dbReference>
<dbReference type="InterPro" id="IPR003362">
    <property type="entry name" value="Bact_transf"/>
</dbReference>
<evidence type="ECO:0000256" key="6">
    <source>
        <dbReference type="ARBA" id="ARBA00023136"/>
    </source>
</evidence>
<keyword evidence="6 7" id="KW-0472">Membrane</keyword>
<feature type="transmembrane region" description="Helical" evidence="7">
    <location>
        <begin position="12"/>
        <end position="35"/>
    </location>
</feature>
<sequence length="465" mass="52311">MPNKMSHDAVLILSLLKGFDALSGVLILGLCQIAYQNTMFVTREYQTLAFLILFLAPICLNLAGTYRPWFAAKWQLEARRLLLGCVLAYSCLLVIGYVLKSSSDFSRVIITTWMIIWPIFLFVFRATLSCFLRHFGRKKQFTRTAVIVGAGALGVSVSNYLTNNVWLGIGVQGLFDDKKEGRLENHGMILGRTDMVADHVREQGTDIVYITLPMRAEKKIKRIVNELTDSTSTVYFVPDIFQFKMMLSGIVDYLGDIPAIALWESPFFGFYAVLKRTLDLILGTLILILSAPIMLTIAIAIKFDSPGPIFFAQQRYGLDGTPIMVLKFRTMNVCENGHNFTQCVKFDSRVTKIGAFLRRYSLDELPQFLNVLQGSMSIVGPRPHAVAMNEEYRKLVAGYMLRHKVKPGITGLAQVNGFRGPTDTLDKMEGRIRMDLEYIRTWTPLLDFKIILQTIAGGFTGTNAC</sequence>
<keyword evidence="3 9" id="KW-0808">Transferase</keyword>
<dbReference type="GO" id="GO:0016020">
    <property type="term" value="C:membrane"/>
    <property type="evidence" value="ECO:0007669"/>
    <property type="project" value="UniProtKB-SubCell"/>
</dbReference>
<keyword evidence="10" id="KW-1185">Reference proteome</keyword>
<dbReference type="InterPro" id="IPR017475">
    <property type="entry name" value="EPS_sugar_tfrase"/>
</dbReference>
<feature type="transmembrane region" description="Helical" evidence="7">
    <location>
        <begin position="81"/>
        <end position="99"/>
    </location>
</feature>
<evidence type="ECO:0000256" key="2">
    <source>
        <dbReference type="ARBA" id="ARBA00006464"/>
    </source>
</evidence>
<dbReference type="Proteomes" id="UP000198635">
    <property type="component" value="Unassembled WGS sequence"/>
</dbReference>
<dbReference type="RefSeq" id="WP_092376331.1">
    <property type="nucleotide sequence ID" value="NZ_FORX01000013.1"/>
</dbReference>
<dbReference type="Pfam" id="PF13727">
    <property type="entry name" value="CoA_binding_3"/>
    <property type="match status" value="1"/>
</dbReference>
<evidence type="ECO:0000313" key="10">
    <source>
        <dbReference type="Proteomes" id="UP000198635"/>
    </source>
</evidence>
<feature type="transmembrane region" description="Helical" evidence="7">
    <location>
        <begin position="47"/>
        <end position="69"/>
    </location>
</feature>
<proteinExistence type="inferred from homology"/>
<dbReference type="GO" id="GO:0089702">
    <property type="term" value="F:undecaprenyl-phosphate glucose phosphotransferase activity"/>
    <property type="evidence" value="ECO:0007669"/>
    <property type="project" value="TreeGrafter"/>
</dbReference>
<feature type="transmembrane region" description="Helical" evidence="7">
    <location>
        <begin position="280"/>
        <end position="301"/>
    </location>
</feature>
<reference evidence="10" key="1">
    <citation type="submission" date="2016-10" db="EMBL/GenBank/DDBJ databases">
        <authorList>
            <person name="Varghese N."/>
            <person name="Submissions S."/>
        </authorList>
    </citation>
    <scope>NUCLEOTIDE SEQUENCE [LARGE SCALE GENOMIC DNA]</scope>
    <source>
        <strain evidence="10">DSM 5918</strain>
    </source>
</reference>
<comment type="similarity">
    <text evidence="2">Belongs to the bacterial sugar transferase family.</text>
</comment>
<dbReference type="AlphaFoldDB" id="A0A1I3WLF9"/>
<evidence type="ECO:0000256" key="4">
    <source>
        <dbReference type="ARBA" id="ARBA00022692"/>
    </source>
</evidence>
<dbReference type="OrthoDB" id="9808602at2"/>
<dbReference type="InterPro" id="IPR036291">
    <property type="entry name" value="NAD(P)-bd_dom_sf"/>
</dbReference>
<dbReference type="InterPro" id="IPR017473">
    <property type="entry name" value="Undecaprenyl-P_gluc_Ptfrase"/>
</dbReference>
<dbReference type="GO" id="GO:0009242">
    <property type="term" value="P:colanic acid biosynthetic process"/>
    <property type="evidence" value="ECO:0007669"/>
    <property type="project" value="TreeGrafter"/>
</dbReference>
<protein>
    <submittedName>
        <fullName evidence="9">Putative colanic acid biosysnthesis UDP-glucose lipid carrier transferase</fullName>
    </submittedName>
</protein>
<evidence type="ECO:0000256" key="7">
    <source>
        <dbReference type="SAM" id="Phobius"/>
    </source>
</evidence>
<evidence type="ECO:0000256" key="1">
    <source>
        <dbReference type="ARBA" id="ARBA00004141"/>
    </source>
</evidence>
<dbReference type="NCBIfam" id="TIGR03025">
    <property type="entry name" value="EPS_sugtrans"/>
    <property type="match status" value="1"/>
</dbReference>
<evidence type="ECO:0000256" key="3">
    <source>
        <dbReference type="ARBA" id="ARBA00022679"/>
    </source>
</evidence>
<keyword evidence="4 7" id="KW-0812">Transmembrane</keyword>
<dbReference type="Pfam" id="PF02397">
    <property type="entry name" value="Bac_transf"/>
    <property type="match status" value="1"/>
</dbReference>
<dbReference type="SUPFAM" id="SSF51735">
    <property type="entry name" value="NAD(P)-binding Rossmann-fold domains"/>
    <property type="match status" value="1"/>
</dbReference>
<dbReference type="NCBIfam" id="TIGR03023">
    <property type="entry name" value="WcaJ_sugtrans"/>
    <property type="match status" value="1"/>
</dbReference>
<feature type="transmembrane region" description="Helical" evidence="7">
    <location>
        <begin position="105"/>
        <end position="128"/>
    </location>
</feature>